<organism evidence="3 4">
    <name type="scientific">Gracilariopsis chorda</name>
    <dbReference type="NCBI Taxonomy" id="448386"/>
    <lineage>
        <taxon>Eukaryota</taxon>
        <taxon>Rhodophyta</taxon>
        <taxon>Florideophyceae</taxon>
        <taxon>Rhodymeniophycidae</taxon>
        <taxon>Gracilariales</taxon>
        <taxon>Gracilariaceae</taxon>
        <taxon>Gracilariopsis</taxon>
    </lineage>
</organism>
<dbReference type="PANTHER" id="PTHR12817:SF0">
    <property type="entry name" value="GEO08327P1"/>
    <property type="match status" value="1"/>
</dbReference>
<dbReference type="CDD" id="cd14944">
    <property type="entry name" value="TRAPPC6A_Trs33"/>
    <property type="match status" value="1"/>
</dbReference>
<dbReference type="AlphaFoldDB" id="A0A2V3IEE5"/>
<evidence type="ECO:0000313" key="3">
    <source>
        <dbReference type="EMBL" id="PXF40459.1"/>
    </source>
</evidence>
<dbReference type="Gene3D" id="3.30.1380.20">
    <property type="entry name" value="Trafficking protein particle complex subunit 3"/>
    <property type="match status" value="1"/>
</dbReference>
<dbReference type="SUPFAM" id="SSF111126">
    <property type="entry name" value="Ligand-binding domain in the NO signalling and Golgi transport"/>
    <property type="match status" value="1"/>
</dbReference>
<feature type="region of interest" description="Disordered" evidence="2">
    <location>
        <begin position="31"/>
        <end position="61"/>
    </location>
</feature>
<dbReference type="GO" id="GO:0006888">
    <property type="term" value="P:endoplasmic reticulum to Golgi vesicle-mediated transport"/>
    <property type="evidence" value="ECO:0007669"/>
    <property type="project" value="TreeGrafter"/>
</dbReference>
<accession>A0A2V3IEE5</accession>
<gene>
    <name evidence="3" type="ORF">BWQ96_09835</name>
</gene>
<comment type="caution">
    <text evidence="3">The sequence shown here is derived from an EMBL/GenBank/DDBJ whole genome shotgun (WGS) entry which is preliminary data.</text>
</comment>
<dbReference type="GO" id="GO:0005801">
    <property type="term" value="C:cis-Golgi network"/>
    <property type="evidence" value="ECO:0007669"/>
    <property type="project" value="TreeGrafter"/>
</dbReference>
<dbReference type="STRING" id="448386.A0A2V3IEE5"/>
<dbReference type="GO" id="GO:0030008">
    <property type="term" value="C:TRAPP complex"/>
    <property type="evidence" value="ECO:0007669"/>
    <property type="project" value="TreeGrafter"/>
</dbReference>
<dbReference type="EMBL" id="NBIV01000292">
    <property type="protein sequence ID" value="PXF40459.1"/>
    <property type="molecule type" value="Genomic_DNA"/>
</dbReference>
<dbReference type="InterPro" id="IPR024096">
    <property type="entry name" value="NO_sig/Golgi_transp_ligand-bd"/>
</dbReference>
<sequence length="201" mass="22288">MHATSDQTSVSESALTFLHAQIVDYHLRGHGGHCLDPPESPPEVAAHHSAPSTMPQDATASENQDLAILAAKRKRLDALGNQVGTRLVERLALHRSRLENHLDMVKFICKDFWEAVFNKHIDVLRTNHRGLYVLTDNEFRWLSSVSPTPQHSGLPEDFVVFPCGLICGALTTLGLPCRVTAELVPVQSAYKCSFNVQMIQN</sequence>
<feature type="compositionally biased region" description="Polar residues" evidence="2">
    <location>
        <begin position="50"/>
        <end position="61"/>
    </location>
</feature>
<reference evidence="3 4" key="1">
    <citation type="journal article" date="2018" name="Mol. Biol. Evol.">
        <title>Analysis of the draft genome of the red seaweed Gracilariopsis chorda provides insights into genome size evolution in Rhodophyta.</title>
        <authorList>
            <person name="Lee J."/>
            <person name="Yang E.C."/>
            <person name="Graf L."/>
            <person name="Yang J.H."/>
            <person name="Qiu H."/>
            <person name="Zel Zion U."/>
            <person name="Chan C.X."/>
            <person name="Stephens T.G."/>
            <person name="Weber A.P.M."/>
            <person name="Boo G.H."/>
            <person name="Boo S.M."/>
            <person name="Kim K.M."/>
            <person name="Shin Y."/>
            <person name="Jung M."/>
            <person name="Lee S.J."/>
            <person name="Yim H.S."/>
            <person name="Lee J.H."/>
            <person name="Bhattacharya D."/>
            <person name="Yoon H.S."/>
        </authorList>
    </citation>
    <scope>NUCLEOTIDE SEQUENCE [LARGE SCALE GENOMIC DNA]</scope>
    <source>
        <strain evidence="3 4">SKKU-2015</strain>
        <tissue evidence="3">Whole body</tissue>
    </source>
</reference>
<dbReference type="GO" id="GO:0005802">
    <property type="term" value="C:trans-Golgi network"/>
    <property type="evidence" value="ECO:0007669"/>
    <property type="project" value="TreeGrafter"/>
</dbReference>
<dbReference type="InterPro" id="IPR007194">
    <property type="entry name" value="TRAPP_component"/>
</dbReference>
<dbReference type="OrthoDB" id="941624at2759"/>
<evidence type="ECO:0000256" key="2">
    <source>
        <dbReference type="SAM" id="MobiDB-lite"/>
    </source>
</evidence>
<evidence type="ECO:0000313" key="4">
    <source>
        <dbReference type="Proteomes" id="UP000247409"/>
    </source>
</evidence>
<dbReference type="PANTHER" id="PTHR12817">
    <property type="entry name" value="TRAFFICKING PROTEIN PARTICLE COMPLEX SUBUNIT 6B"/>
    <property type="match status" value="1"/>
</dbReference>
<dbReference type="InterPro" id="IPR037992">
    <property type="entry name" value="TRAPPC6/Trs33"/>
</dbReference>
<comment type="similarity">
    <text evidence="1">Belongs to the TRAPP small subunits family. BET3 subfamily.</text>
</comment>
<keyword evidence="4" id="KW-1185">Reference proteome</keyword>
<proteinExistence type="inferred from homology"/>
<evidence type="ECO:0000256" key="1">
    <source>
        <dbReference type="ARBA" id="ARBA00006218"/>
    </source>
</evidence>
<dbReference type="Proteomes" id="UP000247409">
    <property type="component" value="Unassembled WGS sequence"/>
</dbReference>
<protein>
    <submittedName>
        <fullName evidence="3">Trafficking protein particle complex subunit 6B</fullName>
    </submittedName>
</protein>
<dbReference type="Pfam" id="PF04051">
    <property type="entry name" value="TRAPP"/>
    <property type="match status" value="1"/>
</dbReference>
<name>A0A2V3IEE5_9FLOR</name>